<dbReference type="Proteomes" id="UP000276133">
    <property type="component" value="Unassembled WGS sequence"/>
</dbReference>
<accession>A0A3M7QFG1</accession>
<comment type="caution">
    <text evidence="1">The sequence shown here is derived from an EMBL/GenBank/DDBJ whole genome shotgun (WGS) entry which is preliminary data.</text>
</comment>
<feature type="non-terminal residue" evidence="1">
    <location>
        <position position="1"/>
    </location>
</feature>
<evidence type="ECO:0000313" key="2">
    <source>
        <dbReference type="Proteomes" id="UP000276133"/>
    </source>
</evidence>
<protein>
    <submittedName>
        <fullName evidence="1">Uncharacterized protein</fullName>
    </submittedName>
</protein>
<reference evidence="1 2" key="1">
    <citation type="journal article" date="2018" name="Sci. Rep.">
        <title>Genomic signatures of local adaptation to the degree of environmental predictability in rotifers.</title>
        <authorList>
            <person name="Franch-Gras L."/>
            <person name="Hahn C."/>
            <person name="Garcia-Roger E.M."/>
            <person name="Carmona M.J."/>
            <person name="Serra M."/>
            <person name="Gomez A."/>
        </authorList>
    </citation>
    <scope>NUCLEOTIDE SEQUENCE [LARGE SCALE GENOMIC DNA]</scope>
    <source>
        <strain evidence="1">HYR1</strain>
    </source>
</reference>
<evidence type="ECO:0000313" key="1">
    <source>
        <dbReference type="EMBL" id="RNA09678.1"/>
    </source>
</evidence>
<gene>
    <name evidence="1" type="ORF">BpHYR1_002757</name>
</gene>
<sequence length="121" mass="14366">KCRTKKLFHAMNIEPTEHKIKLIKLDFFLRLDSNGLTNELIKYMGDIDIKDDIVSEIFEISEILEFDTCVTIQEACASKMYIIKDLIRCEKEEEQVIELRRIFDTKDRSTISKEIFEKPKF</sequence>
<dbReference type="EMBL" id="REGN01006395">
    <property type="protein sequence ID" value="RNA09678.1"/>
    <property type="molecule type" value="Genomic_DNA"/>
</dbReference>
<proteinExistence type="predicted"/>
<dbReference type="AlphaFoldDB" id="A0A3M7QFG1"/>
<keyword evidence="2" id="KW-1185">Reference proteome</keyword>
<organism evidence="1 2">
    <name type="scientific">Brachionus plicatilis</name>
    <name type="common">Marine rotifer</name>
    <name type="synonym">Brachionus muelleri</name>
    <dbReference type="NCBI Taxonomy" id="10195"/>
    <lineage>
        <taxon>Eukaryota</taxon>
        <taxon>Metazoa</taxon>
        <taxon>Spiralia</taxon>
        <taxon>Gnathifera</taxon>
        <taxon>Rotifera</taxon>
        <taxon>Eurotatoria</taxon>
        <taxon>Monogononta</taxon>
        <taxon>Pseudotrocha</taxon>
        <taxon>Ploima</taxon>
        <taxon>Brachionidae</taxon>
        <taxon>Brachionus</taxon>
    </lineage>
</organism>
<name>A0A3M7QFG1_BRAPC</name>